<comment type="subunit">
    <text evidence="4">Monomer.</text>
</comment>
<keyword evidence="17" id="KW-1185">Reference proteome</keyword>
<dbReference type="InterPro" id="IPR007197">
    <property type="entry name" value="rSAM"/>
</dbReference>
<dbReference type="SFLD" id="SFLDG01065">
    <property type="entry name" value="anaerobic_coproporphyrinogen-I"/>
    <property type="match status" value="1"/>
</dbReference>
<dbReference type="NCBIfam" id="TIGR00538">
    <property type="entry name" value="hemN"/>
    <property type="match status" value="1"/>
</dbReference>
<dbReference type="SFLD" id="SFLDS00029">
    <property type="entry name" value="Radical_SAM"/>
    <property type="match status" value="1"/>
</dbReference>
<evidence type="ECO:0000256" key="12">
    <source>
        <dbReference type="ARBA" id="ARBA00023244"/>
    </source>
</evidence>
<reference evidence="17" key="1">
    <citation type="journal article" date="2019" name="Int. J. Syst. Evol. Microbiol.">
        <title>The Global Catalogue of Microorganisms (GCM) 10K type strain sequencing project: providing services to taxonomists for standard genome sequencing and annotation.</title>
        <authorList>
            <consortium name="The Broad Institute Genomics Platform"/>
            <consortium name="The Broad Institute Genome Sequencing Center for Infectious Disease"/>
            <person name="Wu L."/>
            <person name="Ma J."/>
        </authorList>
    </citation>
    <scope>NUCLEOTIDE SEQUENCE [LARGE SCALE GENOMIC DNA]</scope>
    <source>
        <strain evidence="17">CCUG 62981</strain>
    </source>
</reference>
<dbReference type="PROSITE" id="PS51918">
    <property type="entry name" value="RADICAL_SAM"/>
    <property type="match status" value="1"/>
</dbReference>
<evidence type="ECO:0000256" key="2">
    <source>
        <dbReference type="ARBA" id="ARBA00004785"/>
    </source>
</evidence>
<dbReference type="EC" id="1.3.98.3" evidence="14"/>
<evidence type="ECO:0000256" key="9">
    <source>
        <dbReference type="ARBA" id="ARBA00023002"/>
    </source>
</evidence>
<dbReference type="InterPro" id="IPR006638">
    <property type="entry name" value="Elp3/MiaA/NifB-like_rSAM"/>
</dbReference>
<dbReference type="SMART" id="SM00729">
    <property type="entry name" value="Elp3"/>
    <property type="match status" value="1"/>
</dbReference>
<evidence type="ECO:0000256" key="7">
    <source>
        <dbReference type="ARBA" id="ARBA00022691"/>
    </source>
</evidence>
<evidence type="ECO:0000256" key="5">
    <source>
        <dbReference type="ARBA" id="ARBA00022485"/>
    </source>
</evidence>
<evidence type="ECO:0000256" key="3">
    <source>
        <dbReference type="ARBA" id="ARBA00005493"/>
    </source>
</evidence>
<comment type="similarity">
    <text evidence="3 14">Belongs to the anaerobic coproporphyrinogen-III oxidase family.</text>
</comment>
<dbReference type="Pfam" id="PF04055">
    <property type="entry name" value="Radical_SAM"/>
    <property type="match status" value="1"/>
</dbReference>
<dbReference type="PANTHER" id="PTHR13932:SF6">
    <property type="entry name" value="OXYGEN-INDEPENDENT COPROPORPHYRINOGEN III OXIDASE"/>
    <property type="match status" value="1"/>
</dbReference>
<dbReference type="Gene3D" id="1.10.10.920">
    <property type="match status" value="1"/>
</dbReference>
<dbReference type="GO" id="GO:0051989">
    <property type="term" value="F:coproporphyrinogen dehydrogenase activity"/>
    <property type="evidence" value="ECO:0007669"/>
    <property type="project" value="UniProtKB-EC"/>
</dbReference>
<evidence type="ECO:0000256" key="14">
    <source>
        <dbReference type="PIRNR" id="PIRNR000167"/>
    </source>
</evidence>
<keyword evidence="7 14" id="KW-0949">S-adenosyl-L-methionine</keyword>
<evidence type="ECO:0000313" key="16">
    <source>
        <dbReference type="EMBL" id="MFC4726119.1"/>
    </source>
</evidence>
<comment type="pathway">
    <text evidence="2 14">Porphyrin-containing compound metabolism; protoporphyrin-IX biosynthesis; protoporphyrinogen-IX from coproporphyrinogen-III (AdoMet route): step 1/1.</text>
</comment>
<evidence type="ECO:0000256" key="1">
    <source>
        <dbReference type="ARBA" id="ARBA00004496"/>
    </source>
</evidence>
<comment type="catalytic activity">
    <reaction evidence="13 14">
        <text>coproporphyrinogen III + 2 S-adenosyl-L-methionine = protoporphyrinogen IX + 2 5'-deoxyadenosine + 2 L-methionine + 2 CO2</text>
        <dbReference type="Rhea" id="RHEA:15425"/>
        <dbReference type="ChEBI" id="CHEBI:16526"/>
        <dbReference type="ChEBI" id="CHEBI:17319"/>
        <dbReference type="ChEBI" id="CHEBI:57307"/>
        <dbReference type="ChEBI" id="CHEBI:57309"/>
        <dbReference type="ChEBI" id="CHEBI:57844"/>
        <dbReference type="ChEBI" id="CHEBI:59789"/>
        <dbReference type="EC" id="1.3.98.3"/>
    </reaction>
</comment>
<comment type="subcellular location">
    <subcellularLocation>
        <location evidence="1 14">Cytoplasm</location>
    </subcellularLocation>
</comment>
<dbReference type="Proteomes" id="UP001596024">
    <property type="component" value="Unassembled WGS sequence"/>
</dbReference>
<evidence type="ECO:0000259" key="15">
    <source>
        <dbReference type="PROSITE" id="PS51918"/>
    </source>
</evidence>
<keyword evidence="9 14" id="KW-0560">Oxidoreductase</keyword>
<organism evidence="16 17">
    <name type="scientific">Glycocaulis abyssi</name>
    <dbReference type="NCBI Taxonomy" id="1433403"/>
    <lineage>
        <taxon>Bacteria</taxon>
        <taxon>Pseudomonadati</taxon>
        <taxon>Pseudomonadota</taxon>
        <taxon>Alphaproteobacteria</taxon>
        <taxon>Maricaulales</taxon>
        <taxon>Maricaulaceae</taxon>
        <taxon>Glycocaulis</taxon>
    </lineage>
</organism>
<dbReference type="Gene3D" id="3.20.20.70">
    <property type="entry name" value="Aldolase class I"/>
    <property type="match status" value="1"/>
</dbReference>
<evidence type="ECO:0000256" key="11">
    <source>
        <dbReference type="ARBA" id="ARBA00023014"/>
    </source>
</evidence>
<evidence type="ECO:0000256" key="4">
    <source>
        <dbReference type="ARBA" id="ARBA00011245"/>
    </source>
</evidence>
<keyword evidence="5 14" id="KW-0004">4Fe-4S</keyword>
<feature type="domain" description="Radical SAM core" evidence="15">
    <location>
        <begin position="43"/>
        <end position="280"/>
    </location>
</feature>
<keyword evidence="10 14" id="KW-0408">Iron</keyword>
<evidence type="ECO:0000256" key="8">
    <source>
        <dbReference type="ARBA" id="ARBA00022723"/>
    </source>
</evidence>
<keyword evidence="6 14" id="KW-0963">Cytoplasm</keyword>
<name>A0ABV9NEY2_9PROT</name>
<dbReference type="PIRSF" id="PIRSF000167">
    <property type="entry name" value="HemN"/>
    <property type="match status" value="1"/>
</dbReference>
<evidence type="ECO:0000256" key="13">
    <source>
        <dbReference type="ARBA" id="ARBA00048321"/>
    </source>
</evidence>
<dbReference type="InterPro" id="IPR058240">
    <property type="entry name" value="rSAM_sf"/>
</dbReference>
<keyword evidence="11 14" id="KW-0411">Iron-sulfur</keyword>
<gene>
    <name evidence="16" type="primary">hemN</name>
    <name evidence="16" type="ORF">ACFPB0_12525</name>
</gene>
<keyword evidence="12 14" id="KW-0627">Porphyrin biosynthesis</keyword>
<dbReference type="PANTHER" id="PTHR13932">
    <property type="entry name" value="COPROPORPHYRINIGEN III OXIDASE"/>
    <property type="match status" value="1"/>
</dbReference>
<sequence>MTRRETLLRFAETRTPRYTSYPTVPHFHTGVGPADQARWLSALDPAEPVSLYIHIPYCRQLCWYCGCNTRATTQDGPIIAYMERLLAELTLVADRLPSRMRISHFAMGGGTPAILSPQQIDGLMEAVRARFDFLPEAELAIEIDPRHFTRADADGLSRNGFTRASTGVQSFDPAVQAAINRIQPWELVAITFDRLREAGVPAINIDLLYGLPRQNIASAIASAEAAAELEPDRLAVFGYAHVPHMKAHQRLINEAELPGAGARLDQADAIETVLTDYGYRMIGIDHYARPWDPMAAALNAGTLRRNLQGYTTDPAQTLIGLGASAIGASPQGYVQNASDVRSWGAAVEAGILPVARGIALTDDDRVRRTIIEQLMTYLTADPAAIARREGMPVPEIDLQALETAGILTRTGTAIRINPAYRPLARLAAAAFDAHLPRSTARHSVSV</sequence>
<comment type="cofactor">
    <cofactor evidence="14">
        <name>[4Fe-4S] cluster</name>
        <dbReference type="ChEBI" id="CHEBI:49883"/>
    </cofactor>
    <text evidence="14">Binds 1 [4Fe-4S] cluster. The cluster is coordinated with 3 cysteines and an exchangeable S-adenosyl-L-methionine.</text>
</comment>
<dbReference type="EMBL" id="JBHSGQ010000007">
    <property type="protein sequence ID" value="MFC4726119.1"/>
    <property type="molecule type" value="Genomic_DNA"/>
</dbReference>
<dbReference type="InterPro" id="IPR034505">
    <property type="entry name" value="Coproporphyrinogen-III_oxidase"/>
</dbReference>
<dbReference type="SUPFAM" id="SSF102114">
    <property type="entry name" value="Radical SAM enzymes"/>
    <property type="match status" value="1"/>
</dbReference>
<evidence type="ECO:0000256" key="10">
    <source>
        <dbReference type="ARBA" id="ARBA00023004"/>
    </source>
</evidence>
<protein>
    <recommendedName>
        <fullName evidence="14">Coproporphyrinogen-III oxidase</fullName>
        <ecNumber evidence="14">1.3.98.3</ecNumber>
    </recommendedName>
</protein>
<comment type="caution">
    <text evidence="16">The sequence shown here is derived from an EMBL/GenBank/DDBJ whole genome shotgun (WGS) entry which is preliminary data.</text>
</comment>
<evidence type="ECO:0000256" key="6">
    <source>
        <dbReference type="ARBA" id="ARBA00022490"/>
    </source>
</evidence>
<evidence type="ECO:0000313" key="17">
    <source>
        <dbReference type="Proteomes" id="UP001596024"/>
    </source>
</evidence>
<dbReference type="InterPro" id="IPR004558">
    <property type="entry name" value="Coprogen_oxidase_HemN"/>
</dbReference>
<keyword evidence="8 14" id="KW-0479">Metal-binding</keyword>
<dbReference type="InterPro" id="IPR013785">
    <property type="entry name" value="Aldolase_TIM"/>
</dbReference>
<proteinExistence type="inferred from homology"/>
<accession>A0ABV9NEY2</accession>
<dbReference type="RefSeq" id="WP_371395221.1">
    <property type="nucleotide sequence ID" value="NZ_CP163422.1"/>
</dbReference>